<organism evidence="2 3">
    <name type="scientific">Pseudonocardia acidicola</name>
    <dbReference type="NCBI Taxonomy" id="2724939"/>
    <lineage>
        <taxon>Bacteria</taxon>
        <taxon>Bacillati</taxon>
        <taxon>Actinomycetota</taxon>
        <taxon>Actinomycetes</taxon>
        <taxon>Pseudonocardiales</taxon>
        <taxon>Pseudonocardiaceae</taxon>
        <taxon>Pseudonocardia</taxon>
    </lineage>
</organism>
<evidence type="ECO:0000313" key="3">
    <source>
        <dbReference type="Proteomes" id="UP000820669"/>
    </source>
</evidence>
<reference evidence="2 3" key="1">
    <citation type="submission" date="2020-04" db="EMBL/GenBank/DDBJ databases">
        <authorList>
            <person name="Klaysubun C."/>
            <person name="Duangmal K."/>
            <person name="Lipun K."/>
        </authorList>
    </citation>
    <scope>NUCLEOTIDE SEQUENCE [LARGE SCALE GENOMIC DNA]</scope>
    <source>
        <strain evidence="2 3">K10HN5</strain>
    </source>
</reference>
<accession>A0ABX1S4W6</accession>
<feature type="compositionally biased region" description="Low complexity" evidence="1">
    <location>
        <begin position="156"/>
        <end position="167"/>
    </location>
</feature>
<dbReference type="EMBL" id="JAAXLA010000005">
    <property type="protein sequence ID" value="NMH96566.1"/>
    <property type="molecule type" value="Genomic_DNA"/>
</dbReference>
<dbReference type="Proteomes" id="UP000820669">
    <property type="component" value="Unassembled WGS sequence"/>
</dbReference>
<sequence length="167" mass="17432">MSATEILTTRNANLADLVALLRAQHAAKLDVVAPARDLTAVGGALRVDGAGEPVLSPDGVTRGHALLRPTALADTGIADKLAIPVAYLRRLREHKIDLYDANVNAWLRDEPGRRFLVRGLADGDGGGVMRAAGTAPAAGSCTWSPAPRRPSPTPTRPTSSSATGSRR</sequence>
<proteinExistence type="predicted"/>
<keyword evidence="3" id="KW-1185">Reference proteome</keyword>
<gene>
    <name evidence="2" type="ORF">HF526_04435</name>
</gene>
<evidence type="ECO:0000313" key="2">
    <source>
        <dbReference type="EMBL" id="NMH96566.1"/>
    </source>
</evidence>
<comment type="caution">
    <text evidence="2">The sequence shown here is derived from an EMBL/GenBank/DDBJ whole genome shotgun (WGS) entry which is preliminary data.</text>
</comment>
<dbReference type="RefSeq" id="WP_169379950.1">
    <property type="nucleotide sequence ID" value="NZ_JAAXLA010000005.1"/>
</dbReference>
<name>A0ABX1S4W6_9PSEU</name>
<protein>
    <submittedName>
        <fullName evidence="2">Uncharacterized protein</fullName>
    </submittedName>
</protein>
<evidence type="ECO:0000256" key="1">
    <source>
        <dbReference type="SAM" id="MobiDB-lite"/>
    </source>
</evidence>
<feature type="region of interest" description="Disordered" evidence="1">
    <location>
        <begin position="131"/>
        <end position="167"/>
    </location>
</feature>